<dbReference type="EMBL" id="CCCS020000001">
    <property type="protein sequence ID" value="CDQ12245.1"/>
    <property type="molecule type" value="Genomic_DNA"/>
</dbReference>
<name>A0A060UUZ9_9PROT</name>
<sequence length="370" mass="41481">MTWAELHTESERLAIEAQLALRVRSTEHAIDLYRQAAEIEQRALEQIDVSKVRTRGITAVSSVALWFKAGVYERAEQLAHLMLADSHIPDFARVDLRDLVQAIWTESSKKKAGVTFIPGQVMVSVKGGEVVTGGAPLDLIVDKVQTIQSMFYRTIEFLNGVSHRREGRPAKELQEACRPWLFQSVPGSYQFSVAIQKPIQPDFFKEDIEPERIAQHFLEIVSASSGDNTVELERLVPDETYRSTFLKLVRNLAPTGKSFDQIELRASGETRPVALGVGSRSNINQQLRNKSALPTKAEAVQEELRGTLRALHLDKDWLDIVVDGVSMHIDGLQDAVDDVIGPMVNRSVIVRVVRTSKKNKYKFVDIELAD</sequence>
<gene>
    <name evidence="1" type="ORF">AFERRI_10068</name>
    <name evidence="2" type="ORF">AFERRI_11246</name>
</gene>
<evidence type="ECO:0000313" key="1">
    <source>
        <dbReference type="EMBL" id="CDQ12245.1"/>
    </source>
</evidence>
<accession>A0A060UUZ9</accession>
<evidence type="ECO:0000313" key="2">
    <source>
        <dbReference type="EMBL" id="SMH65211.1"/>
    </source>
</evidence>
<protein>
    <submittedName>
        <fullName evidence="1">Uncharacterized protein</fullName>
    </submittedName>
</protein>
<reference evidence="1" key="2">
    <citation type="submission" date="2014-07" db="EMBL/GenBank/DDBJ databases">
        <title>Initial genome analysis of the psychrotolerant acidophile Acidithiobacillus ferrivorans CF27: insights into iron and sulfur oxidation pathways and into biofilm formation.</title>
        <authorList>
            <person name="Talla E."/>
            <person name="Hedrich S."/>
            <person name="Mangenot S."/>
            <person name="Ji B."/>
            <person name="Johnson D.B."/>
            <person name="Barbe V."/>
            <person name="Bonnefoy V."/>
        </authorList>
    </citation>
    <scope>NUCLEOTIDE SEQUENCE [LARGE SCALE GENOMIC DNA]</scope>
    <source>
        <strain evidence="1">CF27</strain>
    </source>
</reference>
<dbReference type="EMBL" id="LT841305">
    <property type="protein sequence ID" value="SMH65211.1"/>
    <property type="molecule type" value="Genomic_DNA"/>
</dbReference>
<keyword evidence="3" id="KW-1185">Reference proteome</keyword>
<organism evidence="1">
    <name type="scientific">Acidithiobacillus ferrivorans</name>
    <dbReference type="NCBI Taxonomy" id="160808"/>
    <lineage>
        <taxon>Bacteria</taxon>
        <taxon>Pseudomonadati</taxon>
        <taxon>Pseudomonadota</taxon>
        <taxon>Acidithiobacillia</taxon>
        <taxon>Acidithiobacillales</taxon>
        <taxon>Acidithiobacillaceae</taxon>
        <taxon>Acidithiobacillus</taxon>
    </lineage>
</organism>
<evidence type="ECO:0000313" key="3">
    <source>
        <dbReference type="Proteomes" id="UP000193925"/>
    </source>
</evidence>
<reference evidence="1" key="1">
    <citation type="submission" date="2014-03" db="EMBL/GenBank/DDBJ databases">
        <authorList>
            <person name="Genoscope - CEA"/>
        </authorList>
    </citation>
    <scope>NUCLEOTIDE SEQUENCE [LARGE SCALE GENOMIC DNA]</scope>
    <source>
        <strain evidence="1">CF27</strain>
    </source>
</reference>
<proteinExistence type="predicted"/>
<reference evidence="2 3" key="3">
    <citation type="submission" date="2017-03" db="EMBL/GenBank/DDBJ databases">
        <authorList>
            <person name="Regsiter A."/>
            <person name="William W."/>
        </authorList>
    </citation>
    <scope>NUCLEOTIDE SEQUENCE [LARGE SCALE GENOMIC DNA]</scope>
    <source>
        <strain evidence="2">PRJEB5721</strain>
    </source>
</reference>
<dbReference type="Proteomes" id="UP000193925">
    <property type="component" value="Chromosome AFERRI"/>
</dbReference>
<dbReference type="RefSeq" id="WP_035190157.1">
    <property type="nucleotide sequence ID" value="NZ_CCCS020000001.1"/>
</dbReference>
<dbReference type="AlphaFoldDB" id="A0A060UUZ9"/>